<dbReference type="InterPro" id="IPR008978">
    <property type="entry name" value="HSP20-like_chaperone"/>
</dbReference>
<evidence type="ECO:0000259" key="2">
    <source>
        <dbReference type="Pfam" id="PF00011"/>
    </source>
</evidence>
<evidence type="ECO:0000256" key="1">
    <source>
        <dbReference type="SAM" id="MobiDB-lite"/>
    </source>
</evidence>
<dbReference type="InterPro" id="IPR002068">
    <property type="entry name" value="A-crystallin/Hsp20_dom"/>
</dbReference>
<dbReference type="Gene3D" id="2.60.40.790">
    <property type="match status" value="1"/>
</dbReference>
<organism evidence="3 4">
    <name type="scientific">Psilocybe cf. subviscida</name>
    <dbReference type="NCBI Taxonomy" id="2480587"/>
    <lineage>
        <taxon>Eukaryota</taxon>
        <taxon>Fungi</taxon>
        <taxon>Dikarya</taxon>
        <taxon>Basidiomycota</taxon>
        <taxon>Agaricomycotina</taxon>
        <taxon>Agaricomycetes</taxon>
        <taxon>Agaricomycetidae</taxon>
        <taxon>Agaricales</taxon>
        <taxon>Agaricineae</taxon>
        <taxon>Strophariaceae</taxon>
        <taxon>Psilocybe</taxon>
    </lineage>
</organism>
<feature type="region of interest" description="Disordered" evidence="1">
    <location>
        <begin position="154"/>
        <end position="190"/>
    </location>
</feature>
<dbReference type="OrthoDB" id="1431247at2759"/>
<protein>
    <recommendedName>
        <fullName evidence="2">SHSP domain-containing protein</fullName>
    </recommendedName>
</protein>
<comment type="caution">
    <text evidence="3">The sequence shown here is derived from an EMBL/GenBank/DDBJ whole genome shotgun (WGS) entry which is preliminary data.</text>
</comment>
<dbReference type="EMBL" id="JAACJJ010000014">
    <property type="protein sequence ID" value="KAF5327159.1"/>
    <property type="molecule type" value="Genomic_DNA"/>
</dbReference>
<accession>A0A8H5BQ41</accession>
<reference evidence="3 4" key="1">
    <citation type="journal article" date="2020" name="ISME J.">
        <title>Uncovering the hidden diversity of litter-decomposition mechanisms in mushroom-forming fungi.</title>
        <authorList>
            <person name="Floudas D."/>
            <person name="Bentzer J."/>
            <person name="Ahren D."/>
            <person name="Johansson T."/>
            <person name="Persson P."/>
            <person name="Tunlid A."/>
        </authorList>
    </citation>
    <scope>NUCLEOTIDE SEQUENCE [LARGE SCALE GENOMIC DNA]</scope>
    <source>
        <strain evidence="3 4">CBS 101986</strain>
    </source>
</reference>
<name>A0A8H5BQ41_9AGAR</name>
<evidence type="ECO:0000313" key="3">
    <source>
        <dbReference type="EMBL" id="KAF5327159.1"/>
    </source>
</evidence>
<gene>
    <name evidence="3" type="ORF">D9619_004892</name>
</gene>
<feature type="domain" description="SHSP" evidence="2">
    <location>
        <begin position="197"/>
        <end position="273"/>
    </location>
</feature>
<evidence type="ECO:0000313" key="4">
    <source>
        <dbReference type="Proteomes" id="UP000567179"/>
    </source>
</evidence>
<proteinExistence type="predicted"/>
<feature type="region of interest" description="Disordered" evidence="1">
    <location>
        <begin position="1"/>
        <end position="100"/>
    </location>
</feature>
<dbReference type="Pfam" id="PF00011">
    <property type="entry name" value="HSP20"/>
    <property type="match status" value="1"/>
</dbReference>
<dbReference type="SUPFAM" id="SSF49764">
    <property type="entry name" value="HSP20-like chaperones"/>
    <property type="match status" value="1"/>
</dbReference>
<dbReference type="Proteomes" id="UP000567179">
    <property type="component" value="Unassembled WGS sequence"/>
</dbReference>
<sequence length="294" mass="33115">MPPYGYSGAPSKYRTERGNGNVPSPVTPAVTGIDYPSNEDVSVEADLYRNYPPPHRGGYSHSQSQSHSRSHSRSRSKGGGLYTHPNIAGSTLDDAEPPADSHARAINDVWDRIRLEKEKKMAKERPKVQSLEEMAQELVINNSSFNSNLNRIPVMESSSPPPHHHSMSPPIGSGHTSKSVRKPKSISNFRESTDGRAMVATFDLPDVDKQDIHISFQRNRLVLTWEIGEITEWEEEDGVILREHTRKMYHRTLPLPEGTRFEEIQAQMTSKGLILRYPNMRCFRVDGRSRSGDS</sequence>
<dbReference type="CDD" id="cd06464">
    <property type="entry name" value="ACD_sHsps-like"/>
    <property type="match status" value="1"/>
</dbReference>
<dbReference type="AlphaFoldDB" id="A0A8H5BQ41"/>
<keyword evidence="4" id="KW-1185">Reference proteome</keyword>